<proteinExistence type="predicted"/>
<keyword evidence="2" id="KW-1185">Reference proteome</keyword>
<sequence length="107" mass="11813">MAILFSTRHASMQTRLQQLSHLDLSNNDFDAENAKLVVSLALKGYRLKHLNLSGNSDIGDSCGIQILEMLKAKGQRLEAFRVEDAGATALTISRIEEYVRDAIAPLI</sequence>
<dbReference type="Proteomes" id="UP000738325">
    <property type="component" value="Unassembled WGS sequence"/>
</dbReference>
<comment type="caution">
    <text evidence="1">The sequence shown here is derived from an EMBL/GenBank/DDBJ whole genome shotgun (WGS) entry which is preliminary data.</text>
</comment>
<evidence type="ECO:0000313" key="1">
    <source>
        <dbReference type="EMBL" id="KAG0329038.1"/>
    </source>
</evidence>
<organism evidence="1 2">
    <name type="scientific">Dissophora globulifera</name>
    <dbReference type="NCBI Taxonomy" id="979702"/>
    <lineage>
        <taxon>Eukaryota</taxon>
        <taxon>Fungi</taxon>
        <taxon>Fungi incertae sedis</taxon>
        <taxon>Mucoromycota</taxon>
        <taxon>Mortierellomycotina</taxon>
        <taxon>Mortierellomycetes</taxon>
        <taxon>Mortierellales</taxon>
        <taxon>Mortierellaceae</taxon>
        <taxon>Dissophora</taxon>
    </lineage>
</organism>
<dbReference type="EMBL" id="JAAAIP010000023">
    <property type="protein sequence ID" value="KAG0329038.1"/>
    <property type="molecule type" value="Genomic_DNA"/>
</dbReference>
<accession>A0A9P6V028</accession>
<dbReference type="AlphaFoldDB" id="A0A9P6V028"/>
<gene>
    <name evidence="1" type="ORF">BGZ99_003668</name>
</gene>
<dbReference type="InterPro" id="IPR032675">
    <property type="entry name" value="LRR_dom_sf"/>
</dbReference>
<dbReference type="Gene3D" id="3.80.10.10">
    <property type="entry name" value="Ribonuclease Inhibitor"/>
    <property type="match status" value="1"/>
</dbReference>
<evidence type="ECO:0000313" key="2">
    <source>
        <dbReference type="Proteomes" id="UP000738325"/>
    </source>
</evidence>
<protein>
    <submittedName>
        <fullName evidence="1">Uncharacterized protein</fullName>
    </submittedName>
</protein>
<reference evidence="1" key="1">
    <citation type="journal article" date="2020" name="Fungal Divers.">
        <title>Resolving the Mortierellaceae phylogeny through synthesis of multi-gene phylogenetics and phylogenomics.</title>
        <authorList>
            <person name="Vandepol N."/>
            <person name="Liber J."/>
            <person name="Desiro A."/>
            <person name="Na H."/>
            <person name="Kennedy M."/>
            <person name="Barry K."/>
            <person name="Grigoriev I.V."/>
            <person name="Miller A.N."/>
            <person name="O'Donnell K."/>
            <person name="Stajich J.E."/>
            <person name="Bonito G."/>
        </authorList>
    </citation>
    <scope>NUCLEOTIDE SEQUENCE</scope>
    <source>
        <strain evidence="1">REB-010B</strain>
    </source>
</reference>
<dbReference type="SUPFAM" id="SSF52047">
    <property type="entry name" value="RNI-like"/>
    <property type="match status" value="1"/>
</dbReference>
<name>A0A9P6V028_9FUNG</name>